<feature type="transmembrane region" description="Helical" evidence="6">
    <location>
        <begin position="434"/>
        <end position="451"/>
    </location>
</feature>
<dbReference type="EMBL" id="JABSTU010000011">
    <property type="protein sequence ID" value="KAH8010177.1"/>
    <property type="molecule type" value="Genomic_DNA"/>
</dbReference>
<feature type="transmembrane region" description="Helical" evidence="6">
    <location>
        <begin position="259"/>
        <end position="277"/>
    </location>
</feature>
<comment type="subcellular location">
    <subcellularLocation>
        <location evidence="1">Membrane</location>
        <topology evidence="1">Multi-pass membrane protein</topology>
    </subcellularLocation>
</comment>
<protein>
    <recommendedName>
        <fullName evidence="7">Major facilitator superfamily (MFS) profile domain-containing protein</fullName>
    </recommendedName>
</protein>
<feature type="transmembrane region" description="Helical" evidence="6">
    <location>
        <begin position="584"/>
        <end position="601"/>
    </location>
</feature>
<dbReference type="SUPFAM" id="SSF103473">
    <property type="entry name" value="MFS general substrate transporter"/>
    <property type="match status" value="1"/>
</dbReference>
<reference evidence="8" key="2">
    <citation type="submission" date="2021-09" db="EMBL/GenBank/DDBJ databases">
        <authorList>
            <person name="Jia N."/>
            <person name="Wang J."/>
            <person name="Shi W."/>
            <person name="Du L."/>
            <person name="Sun Y."/>
            <person name="Zhan W."/>
            <person name="Jiang J."/>
            <person name="Wang Q."/>
            <person name="Zhang B."/>
            <person name="Ji P."/>
            <person name="Sakyi L.B."/>
            <person name="Cui X."/>
            <person name="Yuan T."/>
            <person name="Jiang B."/>
            <person name="Yang W."/>
            <person name="Lam T.T.-Y."/>
            <person name="Chang Q."/>
            <person name="Ding S."/>
            <person name="Wang X."/>
            <person name="Zhu J."/>
            <person name="Ruan X."/>
            <person name="Zhao L."/>
            <person name="Wei J."/>
            <person name="Que T."/>
            <person name="Du C."/>
            <person name="Cheng J."/>
            <person name="Dai P."/>
            <person name="Han X."/>
            <person name="Huang E."/>
            <person name="Gao Y."/>
            <person name="Liu J."/>
            <person name="Shao H."/>
            <person name="Ye R."/>
            <person name="Li L."/>
            <person name="Wei W."/>
            <person name="Wang X."/>
            <person name="Wang C."/>
            <person name="Huo Q."/>
            <person name="Li W."/>
            <person name="Guo W."/>
            <person name="Chen H."/>
            <person name="Chen S."/>
            <person name="Zhou L."/>
            <person name="Zhou L."/>
            <person name="Ni X."/>
            <person name="Tian J."/>
            <person name="Zhou Y."/>
            <person name="Sheng Y."/>
            <person name="Liu T."/>
            <person name="Pan Y."/>
            <person name="Xia L."/>
            <person name="Li J."/>
            <person name="Zhao F."/>
            <person name="Cao W."/>
        </authorList>
    </citation>
    <scope>NUCLEOTIDE SEQUENCE</scope>
    <source>
        <strain evidence="8">Rmic-2018</strain>
        <tissue evidence="8">Larvae</tissue>
    </source>
</reference>
<keyword evidence="4 6" id="KW-0472">Membrane</keyword>
<feature type="region of interest" description="Disordered" evidence="5">
    <location>
        <begin position="69"/>
        <end position="98"/>
    </location>
</feature>
<feature type="transmembrane region" description="Helical" evidence="6">
    <location>
        <begin position="519"/>
        <end position="540"/>
    </location>
</feature>
<dbReference type="Gene3D" id="1.20.1250.20">
    <property type="entry name" value="MFS general substrate transporter like domains"/>
    <property type="match status" value="1"/>
</dbReference>
<gene>
    <name evidence="8" type="ORF">HPB51_025612</name>
</gene>
<dbReference type="Pfam" id="PF00083">
    <property type="entry name" value="Sugar_tr"/>
    <property type="match status" value="1"/>
</dbReference>
<dbReference type="PROSITE" id="PS50850">
    <property type="entry name" value="MFS"/>
    <property type="match status" value="1"/>
</dbReference>
<dbReference type="GO" id="GO:0016020">
    <property type="term" value="C:membrane"/>
    <property type="evidence" value="ECO:0007669"/>
    <property type="project" value="UniProtKB-SubCell"/>
</dbReference>
<dbReference type="Proteomes" id="UP000821866">
    <property type="component" value="Chromosome 9"/>
</dbReference>
<feature type="transmembrane region" description="Helical" evidence="6">
    <location>
        <begin position="283"/>
        <end position="306"/>
    </location>
</feature>
<evidence type="ECO:0000256" key="5">
    <source>
        <dbReference type="SAM" id="MobiDB-lite"/>
    </source>
</evidence>
<dbReference type="VEuPathDB" id="VectorBase:LOC119177866"/>
<evidence type="ECO:0000256" key="2">
    <source>
        <dbReference type="ARBA" id="ARBA00022692"/>
    </source>
</evidence>
<name>A0A9J6D805_RHIMP</name>
<evidence type="ECO:0000256" key="4">
    <source>
        <dbReference type="ARBA" id="ARBA00023136"/>
    </source>
</evidence>
<feature type="domain" description="Major facilitator superfamily (MFS) profile" evidence="7">
    <location>
        <begin position="124"/>
        <end position="605"/>
    </location>
</feature>
<dbReference type="InterPro" id="IPR036259">
    <property type="entry name" value="MFS_trans_sf"/>
</dbReference>
<feature type="transmembrane region" description="Helical" evidence="6">
    <location>
        <begin position="463"/>
        <end position="482"/>
    </location>
</feature>
<feature type="transmembrane region" description="Helical" evidence="6">
    <location>
        <begin position="227"/>
        <end position="247"/>
    </location>
</feature>
<keyword evidence="3 6" id="KW-1133">Transmembrane helix</keyword>
<dbReference type="GO" id="GO:0022857">
    <property type="term" value="F:transmembrane transporter activity"/>
    <property type="evidence" value="ECO:0007669"/>
    <property type="project" value="InterPro"/>
</dbReference>
<keyword evidence="9" id="KW-1185">Reference proteome</keyword>
<sequence length="659" mass="71556">MNVAGKMHVIHVHALAEEVEVGASFCVFCARSRFVLERRTFAEYRSAQFSSGDSHGFYMARMSPSVSPARSFAENENRQKNLQDPNSTGRTPVSGSLYVGTDLDREETQQGANVIGDGDFQRFIFGFTIVAQMVLLCHSNVLALITDPVDHWCKPPPDYAGMSAAQWKNVGIPVDEAGRFSQCRAYVRPGAAPNDTETMPCDSWDYDPVEARRSARSYWDLVCQRSWLLPLGNGVFMSGALIVVPFMGYLADTKGRKPVIVLSSFVLLASAIASCFADAYPAYLALIFVNSACASTVHIVTVILLFEVSPVQYRTFYTGLSSSLGVVLVELLFVVVTAVRIAWFPLQLLIVAPTLLLLSVTFTVYESPMWLLAMSRLKEAERVIYIAAKVNGVSRIHTKQALDRIKFEMNKASVPQEALAPAALLYRGSLRGRAAVVCVTTFIVMLAYYSLTWSRRLGGGSNLVVRVVYVVALVPTYGAMYAALNTLGRLQLMLLLFALLGGVSGLYGVATYAEPREVGYALAIAAKLVASATVPSNYLYMAELFPSSVRSAVMCGAYTFGRVGAVFASALAPVKDVGREDLSFAFLATVVFGGLVALLSLPETTVGGAADVSITKMDGNRRDLLDVMQNTLMPRCKKRKTTRRPANVAPTVDPGAPAT</sequence>
<proteinExistence type="predicted"/>
<dbReference type="InterPro" id="IPR020846">
    <property type="entry name" value="MFS_dom"/>
</dbReference>
<feature type="transmembrane region" description="Helical" evidence="6">
    <location>
        <begin position="318"/>
        <end position="343"/>
    </location>
</feature>
<feature type="region of interest" description="Disordered" evidence="5">
    <location>
        <begin position="638"/>
        <end position="659"/>
    </location>
</feature>
<evidence type="ECO:0000256" key="3">
    <source>
        <dbReference type="ARBA" id="ARBA00022989"/>
    </source>
</evidence>
<feature type="transmembrane region" description="Helical" evidence="6">
    <location>
        <begin position="552"/>
        <end position="572"/>
    </location>
</feature>
<reference evidence="8" key="1">
    <citation type="journal article" date="2020" name="Cell">
        <title>Large-Scale Comparative Analyses of Tick Genomes Elucidate Their Genetic Diversity and Vector Capacities.</title>
        <authorList>
            <consortium name="Tick Genome and Microbiome Consortium (TIGMIC)"/>
            <person name="Jia N."/>
            <person name="Wang J."/>
            <person name="Shi W."/>
            <person name="Du L."/>
            <person name="Sun Y."/>
            <person name="Zhan W."/>
            <person name="Jiang J.F."/>
            <person name="Wang Q."/>
            <person name="Zhang B."/>
            <person name="Ji P."/>
            <person name="Bell-Sakyi L."/>
            <person name="Cui X.M."/>
            <person name="Yuan T.T."/>
            <person name="Jiang B.G."/>
            <person name="Yang W.F."/>
            <person name="Lam T.T."/>
            <person name="Chang Q.C."/>
            <person name="Ding S.J."/>
            <person name="Wang X.J."/>
            <person name="Zhu J.G."/>
            <person name="Ruan X.D."/>
            <person name="Zhao L."/>
            <person name="Wei J.T."/>
            <person name="Ye R.Z."/>
            <person name="Que T.C."/>
            <person name="Du C.H."/>
            <person name="Zhou Y.H."/>
            <person name="Cheng J.X."/>
            <person name="Dai P.F."/>
            <person name="Guo W.B."/>
            <person name="Han X.H."/>
            <person name="Huang E.J."/>
            <person name="Li L.F."/>
            <person name="Wei W."/>
            <person name="Gao Y.C."/>
            <person name="Liu J.Z."/>
            <person name="Shao H.Z."/>
            <person name="Wang X."/>
            <person name="Wang C.C."/>
            <person name="Yang T.C."/>
            <person name="Huo Q.B."/>
            <person name="Li W."/>
            <person name="Chen H.Y."/>
            <person name="Chen S.E."/>
            <person name="Zhou L.G."/>
            <person name="Ni X.B."/>
            <person name="Tian J.H."/>
            <person name="Sheng Y."/>
            <person name="Liu T."/>
            <person name="Pan Y.S."/>
            <person name="Xia L.Y."/>
            <person name="Li J."/>
            <person name="Zhao F."/>
            <person name="Cao W.C."/>
        </authorList>
    </citation>
    <scope>NUCLEOTIDE SEQUENCE</scope>
    <source>
        <strain evidence="8">Rmic-2018</strain>
    </source>
</reference>
<evidence type="ECO:0000313" key="9">
    <source>
        <dbReference type="Proteomes" id="UP000821866"/>
    </source>
</evidence>
<organism evidence="8 9">
    <name type="scientific">Rhipicephalus microplus</name>
    <name type="common">Cattle tick</name>
    <name type="synonym">Boophilus microplus</name>
    <dbReference type="NCBI Taxonomy" id="6941"/>
    <lineage>
        <taxon>Eukaryota</taxon>
        <taxon>Metazoa</taxon>
        <taxon>Ecdysozoa</taxon>
        <taxon>Arthropoda</taxon>
        <taxon>Chelicerata</taxon>
        <taxon>Arachnida</taxon>
        <taxon>Acari</taxon>
        <taxon>Parasitiformes</taxon>
        <taxon>Ixodida</taxon>
        <taxon>Ixodoidea</taxon>
        <taxon>Ixodidae</taxon>
        <taxon>Rhipicephalinae</taxon>
        <taxon>Rhipicephalus</taxon>
        <taxon>Boophilus</taxon>
    </lineage>
</organism>
<comment type="caution">
    <text evidence="8">The sequence shown here is derived from an EMBL/GenBank/DDBJ whole genome shotgun (WGS) entry which is preliminary data.</text>
</comment>
<evidence type="ECO:0000259" key="7">
    <source>
        <dbReference type="PROSITE" id="PS50850"/>
    </source>
</evidence>
<dbReference type="AlphaFoldDB" id="A0A9J6D805"/>
<evidence type="ECO:0000256" key="1">
    <source>
        <dbReference type="ARBA" id="ARBA00004141"/>
    </source>
</evidence>
<feature type="transmembrane region" description="Helical" evidence="6">
    <location>
        <begin position="494"/>
        <end position="513"/>
    </location>
</feature>
<feature type="transmembrane region" description="Helical" evidence="6">
    <location>
        <begin position="349"/>
        <end position="372"/>
    </location>
</feature>
<dbReference type="PANTHER" id="PTHR24064">
    <property type="entry name" value="SOLUTE CARRIER FAMILY 22 MEMBER"/>
    <property type="match status" value="1"/>
</dbReference>
<feature type="compositionally biased region" description="Polar residues" evidence="5">
    <location>
        <begin position="82"/>
        <end position="94"/>
    </location>
</feature>
<evidence type="ECO:0000313" key="8">
    <source>
        <dbReference type="EMBL" id="KAH8010177.1"/>
    </source>
</evidence>
<evidence type="ECO:0000256" key="6">
    <source>
        <dbReference type="SAM" id="Phobius"/>
    </source>
</evidence>
<accession>A0A9J6D805</accession>
<keyword evidence="2 6" id="KW-0812">Transmembrane</keyword>
<dbReference type="InterPro" id="IPR005828">
    <property type="entry name" value="MFS_sugar_transport-like"/>
</dbReference>